<dbReference type="EMBL" id="JAPQKO010000006">
    <property type="protein sequence ID" value="KAJ5156664.1"/>
    <property type="molecule type" value="Genomic_DNA"/>
</dbReference>
<feature type="compositionally biased region" description="Basic and acidic residues" evidence="1">
    <location>
        <begin position="29"/>
        <end position="51"/>
    </location>
</feature>
<evidence type="ECO:0000313" key="2">
    <source>
        <dbReference type="EMBL" id="KAJ5156664.1"/>
    </source>
</evidence>
<evidence type="ECO:0000313" key="3">
    <source>
        <dbReference type="Proteomes" id="UP001146351"/>
    </source>
</evidence>
<sequence>MDGTLQSKPKQELVSAQSGVMINIPFSQGEREDLKGSKKVRGEDASRSRKRDSLRVLRNWTIILNHTPEVRYADYGDSVFQEIMARKNSENVSMFPASGKWVSPSGVQQNHSRAQNKANLYSGLNLRLSIPSRLLEGRDLETFQGAMPTAL</sequence>
<protein>
    <submittedName>
        <fullName evidence="2">Uncharacterized protein</fullName>
    </submittedName>
</protein>
<gene>
    <name evidence="2" type="ORF">N7492_009467</name>
</gene>
<reference evidence="2" key="1">
    <citation type="submission" date="2022-11" db="EMBL/GenBank/DDBJ databases">
        <authorList>
            <person name="Petersen C."/>
        </authorList>
    </citation>
    <scope>NUCLEOTIDE SEQUENCE</scope>
    <source>
        <strain evidence="2">IBT 21917</strain>
    </source>
</reference>
<dbReference type="AlphaFoldDB" id="A0A9W9HX66"/>
<dbReference type="Proteomes" id="UP001146351">
    <property type="component" value="Unassembled WGS sequence"/>
</dbReference>
<name>A0A9W9HX66_9EURO</name>
<accession>A0A9W9HX66</accession>
<reference evidence="2" key="2">
    <citation type="journal article" date="2023" name="IMA Fungus">
        <title>Comparative genomic study of the Penicillium genus elucidates a diverse pangenome and 15 lateral gene transfer events.</title>
        <authorList>
            <person name="Petersen C."/>
            <person name="Sorensen T."/>
            <person name="Nielsen M.R."/>
            <person name="Sondergaard T.E."/>
            <person name="Sorensen J.L."/>
            <person name="Fitzpatrick D.A."/>
            <person name="Frisvad J.C."/>
            <person name="Nielsen K.L."/>
        </authorList>
    </citation>
    <scope>NUCLEOTIDE SEQUENCE</scope>
    <source>
        <strain evidence="2">IBT 21917</strain>
    </source>
</reference>
<evidence type="ECO:0000256" key="1">
    <source>
        <dbReference type="SAM" id="MobiDB-lite"/>
    </source>
</evidence>
<proteinExistence type="predicted"/>
<comment type="caution">
    <text evidence="2">The sequence shown here is derived from an EMBL/GenBank/DDBJ whole genome shotgun (WGS) entry which is preliminary data.</text>
</comment>
<organism evidence="2 3">
    <name type="scientific">Penicillium capsulatum</name>
    <dbReference type="NCBI Taxonomy" id="69766"/>
    <lineage>
        <taxon>Eukaryota</taxon>
        <taxon>Fungi</taxon>
        <taxon>Dikarya</taxon>
        <taxon>Ascomycota</taxon>
        <taxon>Pezizomycotina</taxon>
        <taxon>Eurotiomycetes</taxon>
        <taxon>Eurotiomycetidae</taxon>
        <taxon>Eurotiales</taxon>
        <taxon>Aspergillaceae</taxon>
        <taxon>Penicillium</taxon>
    </lineage>
</organism>
<feature type="region of interest" description="Disordered" evidence="1">
    <location>
        <begin position="25"/>
        <end position="51"/>
    </location>
</feature>
<keyword evidence="3" id="KW-1185">Reference proteome</keyword>